<protein>
    <submittedName>
        <fullName evidence="1">Uncharacterized protein</fullName>
    </submittedName>
</protein>
<gene>
    <name evidence="1" type="ORF">BDP27DRAFT_1534318</name>
</gene>
<dbReference type="Proteomes" id="UP000772434">
    <property type="component" value="Unassembled WGS sequence"/>
</dbReference>
<comment type="caution">
    <text evidence="1">The sequence shown here is derived from an EMBL/GenBank/DDBJ whole genome shotgun (WGS) entry which is preliminary data.</text>
</comment>
<proteinExistence type="predicted"/>
<evidence type="ECO:0000313" key="2">
    <source>
        <dbReference type="Proteomes" id="UP000772434"/>
    </source>
</evidence>
<evidence type="ECO:0000313" key="1">
    <source>
        <dbReference type="EMBL" id="KAF9076319.1"/>
    </source>
</evidence>
<sequence>MLLCARYFVDMWQKFIEKAPCYRQHQNFLTHESVDIISFLVNGLILLIIIHRDYFPHVPLLPWLHSSEACKHFFGMARQIVKDFTMLDFYQMVPKLLLRLREAVFNSRSDTKEEMTARASGYNHTYINMQKLDIVALGHFPMDMEIQRITK</sequence>
<dbReference type="AlphaFoldDB" id="A0A9P5Q0Z8"/>
<accession>A0A9P5Q0Z8</accession>
<feature type="non-terminal residue" evidence="1">
    <location>
        <position position="151"/>
    </location>
</feature>
<keyword evidence="2" id="KW-1185">Reference proteome</keyword>
<dbReference type="OrthoDB" id="73076at2759"/>
<reference evidence="1" key="1">
    <citation type="submission" date="2020-11" db="EMBL/GenBank/DDBJ databases">
        <authorList>
            <consortium name="DOE Joint Genome Institute"/>
            <person name="Ahrendt S."/>
            <person name="Riley R."/>
            <person name="Andreopoulos W."/>
            <person name="Labutti K."/>
            <person name="Pangilinan J."/>
            <person name="Ruiz-Duenas F.J."/>
            <person name="Barrasa J.M."/>
            <person name="Sanchez-Garcia M."/>
            <person name="Camarero S."/>
            <person name="Miyauchi S."/>
            <person name="Serrano A."/>
            <person name="Linde D."/>
            <person name="Babiker R."/>
            <person name="Drula E."/>
            <person name="Ayuso-Fernandez I."/>
            <person name="Pacheco R."/>
            <person name="Padilla G."/>
            <person name="Ferreira P."/>
            <person name="Barriuso J."/>
            <person name="Kellner H."/>
            <person name="Castanera R."/>
            <person name="Alfaro M."/>
            <person name="Ramirez L."/>
            <person name="Pisabarro A.G."/>
            <person name="Kuo A."/>
            <person name="Tritt A."/>
            <person name="Lipzen A."/>
            <person name="He G."/>
            <person name="Yan M."/>
            <person name="Ng V."/>
            <person name="Cullen D."/>
            <person name="Martin F."/>
            <person name="Rosso M.-N."/>
            <person name="Henrissat B."/>
            <person name="Hibbett D."/>
            <person name="Martinez A.T."/>
            <person name="Grigoriev I.V."/>
        </authorList>
    </citation>
    <scope>NUCLEOTIDE SEQUENCE</scope>
    <source>
        <strain evidence="1">AH 40177</strain>
    </source>
</reference>
<dbReference type="EMBL" id="JADNRY010000007">
    <property type="protein sequence ID" value="KAF9076319.1"/>
    <property type="molecule type" value="Genomic_DNA"/>
</dbReference>
<organism evidence="1 2">
    <name type="scientific">Rhodocollybia butyracea</name>
    <dbReference type="NCBI Taxonomy" id="206335"/>
    <lineage>
        <taxon>Eukaryota</taxon>
        <taxon>Fungi</taxon>
        <taxon>Dikarya</taxon>
        <taxon>Basidiomycota</taxon>
        <taxon>Agaricomycotina</taxon>
        <taxon>Agaricomycetes</taxon>
        <taxon>Agaricomycetidae</taxon>
        <taxon>Agaricales</taxon>
        <taxon>Marasmiineae</taxon>
        <taxon>Omphalotaceae</taxon>
        <taxon>Rhodocollybia</taxon>
    </lineage>
</organism>
<name>A0A9P5Q0Z8_9AGAR</name>